<sequence length="142" mass="14666">MGFILRKGNAEIEEWTISSLALNPGDCIEVVAGATNAGTAPTASTFGYYRKGVAIETTTTSSTTVKVQVVDPTQVWEATTTANSAAASNGGNFNFYDKASVTNTHAAEDESGVVQIGTVGATTDKRILIRFTDASGIDPAAA</sequence>
<dbReference type="EMBL" id="MT144602">
    <property type="protein sequence ID" value="QJH94537.1"/>
    <property type="molecule type" value="Genomic_DNA"/>
</dbReference>
<reference evidence="1" key="1">
    <citation type="submission" date="2020-03" db="EMBL/GenBank/DDBJ databases">
        <title>The deep terrestrial virosphere.</title>
        <authorList>
            <person name="Holmfeldt K."/>
            <person name="Nilsson E."/>
            <person name="Simone D."/>
            <person name="Lopez-Fernandez M."/>
            <person name="Wu X."/>
            <person name="de Brujin I."/>
            <person name="Lundin D."/>
            <person name="Andersson A."/>
            <person name="Bertilsson S."/>
            <person name="Dopson M."/>
        </authorList>
    </citation>
    <scope>NUCLEOTIDE SEQUENCE</scope>
    <source>
        <strain evidence="1">TM448A00446</strain>
        <strain evidence="2">TM448B00242</strain>
    </source>
</reference>
<dbReference type="EMBL" id="MT144013">
    <property type="protein sequence ID" value="QJA46513.1"/>
    <property type="molecule type" value="Genomic_DNA"/>
</dbReference>
<organism evidence="1">
    <name type="scientific">viral metagenome</name>
    <dbReference type="NCBI Taxonomy" id="1070528"/>
    <lineage>
        <taxon>unclassified sequences</taxon>
        <taxon>metagenomes</taxon>
        <taxon>organismal metagenomes</taxon>
    </lineage>
</organism>
<evidence type="ECO:0000313" key="2">
    <source>
        <dbReference type="EMBL" id="QJH94537.1"/>
    </source>
</evidence>
<gene>
    <name evidence="1" type="ORF">TM448A00446_0020</name>
    <name evidence="2" type="ORF">TM448B00242_0011</name>
</gene>
<evidence type="ECO:0000313" key="1">
    <source>
        <dbReference type="EMBL" id="QJA46513.1"/>
    </source>
</evidence>
<protein>
    <submittedName>
        <fullName evidence="1">Uncharacterized protein</fullName>
    </submittedName>
</protein>
<dbReference type="AlphaFoldDB" id="A0A6H1ZF25"/>
<accession>A0A6H1ZF25</accession>
<name>A0A6H1ZF25_9ZZZZ</name>
<proteinExistence type="predicted"/>